<keyword evidence="4" id="KW-0804">Transcription</keyword>
<evidence type="ECO:0000313" key="8">
    <source>
        <dbReference type="EMBL" id="PWN20328.1"/>
    </source>
</evidence>
<feature type="compositionally biased region" description="Basic and acidic residues" evidence="6">
    <location>
        <begin position="260"/>
        <end position="278"/>
    </location>
</feature>
<evidence type="ECO:0000313" key="9">
    <source>
        <dbReference type="Proteomes" id="UP000245942"/>
    </source>
</evidence>
<proteinExistence type="predicted"/>
<dbReference type="SUPFAM" id="SSF57959">
    <property type="entry name" value="Leucine zipper domain"/>
    <property type="match status" value="1"/>
</dbReference>
<feature type="region of interest" description="Disordered" evidence="6">
    <location>
        <begin position="1"/>
        <end position="83"/>
    </location>
</feature>
<feature type="compositionally biased region" description="Polar residues" evidence="6">
    <location>
        <begin position="354"/>
        <end position="363"/>
    </location>
</feature>
<dbReference type="CDD" id="cd14686">
    <property type="entry name" value="bZIP"/>
    <property type="match status" value="1"/>
</dbReference>
<dbReference type="PROSITE" id="PS00036">
    <property type="entry name" value="BZIP_BASIC"/>
    <property type="match status" value="1"/>
</dbReference>
<evidence type="ECO:0000256" key="6">
    <source>
        <dbReference type="SAM" id="MobiDB-lite"/>
    </source>
</evidence>
<protein>
    <recommendedName>
        <fullName evidence="7">BZIP domain-containing protein</fullName>
    </recommendedName>
</protein>
<keyword evidence="9" id="KW-1185">Reference proteome</keyword>
<evidence type="ECO:0000259" key="7">
    <source>
        <dbReference type="PROSITE" id="PS50217"/>
    </source>
</evidence>
<dbReference type="PANTHER" id="PTHR13044">
    <property type="entry name" value="ACTIVATING TRANSCRIPTION FACTOR ATF 4/5"/>
    <property type="match status" value="1"/>
</dbReference>
<feature type="region of interest" description="Disordered" evidence="6">
    <location>
        <begin position="345"/>
        <end position="369"/>
    </location>
</feature>
<evidence type="ECO:0000256" key="1">
    <source>
        <dbReference type="ARBA" id="ARBA00004123"/>
    </source>
</evidence>
<keyword evidence="2" id="KW-0805">Transcription regulation</keyword>
<comment type="subcellular location">
    <subcellularLocation>
        <location evidence="1">Nucleus</location>
    </subcellularLocation>
</comment>
<dbReference type="GO" id="GO:0000977">
    <property type="term" value="F:RNA polymerase II transcription regulatory region sequence-specific DNA binding"/>
    <property type="evidence" value="ECO:0007669"/>
    <property type="project" value="TreeGrafter"/>
</dbReference>
<organism evidence="8 9">
    <name type="scientific">Pseudomicrostroma glucosiphilum</name>
    <dbReference type="NCBI Taxonomy" id="1684307"/>
    <lineage>
        <taxon>Eukaryota</taxon>
        <taxon>Fungi</taxon>
        <taxon>Dikarya</taxon>
        <taxon>Basidiomycota</taxon>
        <taxon>Ustilaginomycotina</taxon>
        <taxon>Exobasidiomycetes</taxon>
        <taxon>Microstromatales</taxon>
        <taxon>Microstromatales incertae sedis</taxon>
        <taxon>Pseudomicrostroma</taxon>
    </lineage>
</organism>
<dbReference type="InterPro" id="IPR004827">
    <property type="entry name" value="bZIP"/>
</dbReference>
<dbReference type="RefSeq" id="XP_025347488.1">
    <property type="nucleotide sequence ID" value="XM_025493861.1"/>
</dbReference>
<feature type="region of interest" description="Disordered" evidence="6">
    <location>
        <begin position="236"/>
        <end position="312"/>
    </location>
</feature>
<dbReference type="AlphaFoldDB" id="A0A316U673"/>
<dbReference type="GO" id="GO:0005634">
    <property type="term" value="C:nucleus"/>
    <property type="evidence" value="ECO:0007669"/>
    <property type="project" value="UniProtKB-SubCell"/>
</dbReference>
<evidence type="ECO:0000256" key="3">
    <source>
        <dbReference type="ARBA" id="ARBA00023125"/>
    </source>
</evidence>
<feature type="domain" description="BZIP" evidence="7">
    <location>
        <begin position="59"/>
        <end position="116"/>
    </location>
</feature>
<dbReference type="Gene3D" id="1.20.5.170">
    <property type="match status" value="1"/>
</dbReference>
<dbReference type="Proteomes" id="UP000245942">
    <property type="component" value="Unassembled WGS sequence"/>
</dbReference>
<dbReference type="GeneID" id="37015595"/>
<evidence type="ECO:0000256" key="5">
    <source>
        <dbReference type="ARBA" id="ARBA00023242"/>
    </source>
</evidence>
<feature type="compositionally biased region" description="Low complexity" evidence="6">
    <location>
        <begin position="53"/>
        <end position="69"/>
    </location>
</feature>
<accession>A0A316U673</accession>
<evidence type="ECO:0000256" key="4">
    <source>
        <dbReference type="ARBA" id="ARBA00023163"/>
    </source>
</evidence>
<sequence>MSSPSSSYGAHSPDSCDASTPSASPSSSTASVNAAPTPAKKRPRVSPDDPARLARLAARQARNRQSAQNSRDRKKAEQSAIEEEVITLRQRNAELEAKVAETEKGISALMDLVKVLMKSSVPPPSPSTQEQVAPTTVALSAPAVPAYSPDSLLTASQSSLVPFTTDSSLASHLSSSLLPSTDSLAAPMVPASSTSTLSPFSAPSASLLSTTSSHHSSSTANVCHPAAMVNHSLQRTLAGVTPTSVDEETRSGGESTRMSRVWDHHYGSSVRVVEDSSERGMGVGKQGEESSDDGEQQRQQDSVEQVVKAEQQVEGVTASGEDLGQLNHRLASELLEAILGEAAAQQDGAGEGHPQTSYQQQEDQGVYGSTEEATGMVSVAPASDVGINTADPASASSWDFNSLGLDLGLDLSVDMNLDLDLHLDQQDHDVSGCSTPLGEPVDSNAAEQDVDDAVWRGVVDSSLLQVY</sequence>
<dbReference type="Pfam" id="PF07716">
    <property type="entry name" value="bZIP_2"/>
    <property type="match status" value="1"/>
</dbReference>
<dbReference type="GO" id="GO:0001228">
    <property type="term" value="F:DNA-binding transcription activator activity, RNA polymerase II-specific"/>
    <property type="evidence" value="ECO:0007669"/>
    <property type="project" value="TreeGrafter"/>
</dbReference>
<feature type="region of interest" description="Disordered" evidence="6">
    <location>
        <begin position="188"/>
        <end position="219"/>
    </location>
</feature>
<dbReference type="InterPro" id="IPR046347">
    <property type="entry name" value="bZIP_sf"/>
</dbReference>
<dbReference type="OrthoDB" id="10687176at2759"/>
<keyword evidence="5" id="KW-0539">Nucleus</keyword>
<feature type="compositionally biased region" description="Low complexity" evidence="6">
    <location>
        <begin position="1"/>
        <end position="38"/>
    </location>
</feature>
<dbReference type="PROSITE" id="PS50217">
    <property type="entry name" value="BZIP"/>
    <property type="match status" value="1"/>
</dbReference>
<reference evidence="8 9" key="1">
    <citation type="journal article" date="2018" name="Mol. Biol. Evol.">
        <title>Broad Genomic Sampling Reveals a Smut Pathogenic Ancestry of the Fungal Clade Ustilaginomycotina.</title>
        <authorList>
            <person name="Kijpornyongpan T."/>
            <person name="Mondo S.J."/>
            <person name="Barry K."/>
            <person name="Sandor L."/>
            <person name="Lee J."/>
            <person name="Lipzen A."/>
            <person name="Pangilinan J."/>
            <person name="LaButti K."/>
            <person name="Hainaut M."/>
            <person name="Henrissat B."/>
            <person name="Grigoriev I.V."/>
            <person name="Spatafora J.W."/>
            <person name="Aime M.C."/>
        </authorList>
    </citation>
    <scope>NUCLEOTIDE SEQUENCE [LARGE SCALE GENOMIC DNA]</scope>
    <source>
        <strain evidence="8 9">MCA 4718</strain>
    </source>
</reference>
<dbReference type="PANTHER" id="PTHR13044:SF14">
    <property type="entry name" value="CRYPTOCEPHAL, ISOFORM A"/>
    <property type="match status" value="1"/>
</dbReference>
<dbReference type="SMART" id="SM00338">
    <property type="entry name" value="BRLZ"/>
    <property type="match status" value="1"/>
</dbReference>
<dbReference type="STRING" id="1684307.A0A316U673"/>
<dbReference type="EMBL" id="KZ819328">
    <property type="protein sequence ID" value="PWN20328.1"/>
    <property type="molecule type" value="Genomic_DNA"/>
</dbReference>
<evidence type="ECO:0000256" key="2">
    <source>
        <dbReference type="ARBA" id="ARBA00023015"/>
    </source>
</evidence>
<feature type="compositionally biased region" description="Low complexity" evidence="6">
    <location>
        <begin position="303"/>
        <end position="312"/>
    </location>
</feature>
<keyword evidence="3" id="KW-0238">DNA-binding</keyword>
<name>A0A316U673_9BASI</name>
<gene>
    <name evidence="8" type="ORF">BCV69DRAFT_294051</name>
</gene>